<dbReference type="RefSeq" id="WP_107320534.1">
    <property type="nucleotide sequence ID" value="NZ_CP028352.1"/>
</dbReference>
<evidence type="ECO:0000313" key="1">
    <source>
        <dbReference type="EMBL" id="AVV39959.1"/>
    </source>
</evidence>
<sequence>MPNNCNYLYLEDEVSNCHSFIFHMEIASYLSVTEYARQSGGNIDGQRPVLKSQSARIIRDQMTADFRNGGVLPPVVIGMVDPNFNLSSIKTPDDIYKYIDTNRKVLCIIDGMQRTEAMINAGVTAPRNVRVELWLVESLNKLIYRMLVLNTGQVPWTMQKQLEVVMNPVIKTIQSKIPGIELPTTEDAQRRTQAGKYQASKIIESFLVFGARSEKINTRDSIAEEYAKLDFIESSSKQELLDTYIDFLRRIYELDVQLCRINKDNSTSGKFKKGSDILGSQPALIGITTAFAIKILGRPKLDLSAEQQNKNKISILSNFDRFIVRLESMNEQELTEFVNLEALNSMSPSSASTKVGDQERQFFKGAFNVLLEDEFNVPNMDVCWGH</sequence>
<name>A0AAN1NV85_9GAMM</name>
<evidence type="ECO:0008006" key="3">
    <source>
        <dbReference type="Google" id="ProtNLM"/>
    </source>
</evidence>
<organism evidence="1 2">
    <name type="scientific">Pantoea vagans</name>
    <dbReference type="NCBI Taxonomy" id="470934"/>
    <lineage>
        <taxon>Bacteria</taxon>
        <taxon>Pseudomonadati</taxon>
        <taxon>Pseudomonadota</taxon>
        <taxon>Gammaproteobacteria</taxon>
        <taxon>Enterobacterales</taxon>
        <taxon>Erwiniaceae</taxon>
        <taxon>Pantoea</taxon>
    </lineage>
</organism>
<accession>A0AAN1NV85</accession>
<keyword evidence="1" id="KW-0614">Plasmid</keyword>
<gene>
    <name evidence="1" type="ORF">C9381_22255</name>
</gene>
<geneLocation type="plasmid" evidence="2">
    <name>ppv989-94</name>
</geneLocation>
<dbReference type="Proteomes" id="UP000241538">
    <property type="component" value="Plasmid pPV989-94"/>
</dbReference>
<evidence type="ECO:0000313" key="2">
    <source>
        <dbReference type="Proteomes" id="UP000241538"/>
    </source>
</evidence>
<dbReference type="EMBL" id="CP028352">
    <property type="protein sequence ID" value="AVV39959.1"/>
    <property type="molecule type" value="Genomic_DNA"/>
</dbReference>
<dbReference type="AlphaFoldDB" id="A0AAN1NV85"/>
<reference evidence="1 2" key="1">
    <citation type="journal article" date="2018" name="Int J Genomics">
        <title>Comparative Genomics Analysis of Plasmid pPV989-94 from a Clinical Isolate of Pantoea vagans PV989.</title>
        <authorList>
            <person name="Xu L."/>
            <person name="Yin M."/>
            <person name="Zhu T."/>
            <person name="Lu J."/>
            <person name="Bao Q."/>
        </authorList>
    </citation>
    <scope>NUCLEOTIDE SEQUENCE [LARGE SCALE GENOMIC DNA]</scope>
    <source>
        <strain evidence="1 2">PV989</strain>
    </source>
</reference>
<proteinExistence type="predicted"/>
<protein>
    <recommendedName>
        <fullName evidence="3">DGQHR domain-containing protein</fullName>
    </recommendedName>
</protein>